<dbReference type="InterPro" id="IPR015853">
    <property type="entry name" value="ABC_transpr_FbpC"/>
</dbReference>
<dbReference type="InterPro" id="IPR012340">
    <property type="entry name" value="NA-bd_OB-fold"/>
</dbReference>
<name>A0A6L6Q373_9BURK</name>
<dbReference type="PANTHER" id="PTHR43875">
    <property type="entry name" value="MALTODEXTRIN IMPORT ATP-BINDING PROTEIN MSMX"/>
    <property type="match status" value="1"/>
</dbReference>
<keyword evidence="8" id="KW-1185">Reference proteome</keyword>
<dbReference type="Gene3D" id="3.40.50.300">
    <property type="entry name" value="P-loop containing nucleotide triphosphate hydrolases"/>
    <property type="match status" value="1"/>
</dbReference>
<dbReference type="Proteomes" id="UP000484015">
    <property type="component" value="Unassembled WGS sequence"/>
</dbReference>
<dbReference type="Gene3D" id="2.40.50.100">
    <property type="match status" value="1"/>
</dbReference>
<dbReference type="SUPFAM" id="SSF52540">
    <property type="entry name" value="P-loop containing nucleoside triphosphate hydrolases"/>
    <property type="match status" value="1"/>
</dbReference>
<evidence type="ECO:0000259" key="6">
    <source>
        <dbReference type="PROSITE" id="PS50893"/>
    </source>
</evidence>
<evidence type="ECO:0000313" key="7">
    <source>
        <dbReference type="EMBL" id="MTW04297.1"/>
    </source>
</evidence>
<dbReference type="GO" id="GO:0016887">
    <property type="term" value="F:ATP hydrolysis activity"/>
    <property type="evidence" value="ECO:0007669"/>
    <property type="project" value="InterPro"/>
</dbReference>
<dbReference type="GO" id="GO:0015408">
    <property type="term" value="F:ABC-type ferric iron transporter activity"/>
    <property type="evidence" value="ECO:0007669"/>
    <property type="project" value="InterPro"/>
</dbReference>
<evidence type="ECO:0000256" key="5">
    <source>
        <dbReference type="ARBA" id="ARBA00023136"/>
    </source>
</evidence>
<evidence type="ECO:0000256" key="1">
    <source>
        <dbReference type="ARBA" id="ARBA00022448"/>
    </source>
</evidence>
<dbReference type="CDD" id="cd03259">
    <property type="entry name" value="ABC_Carb_Solutes_like"/>
    <property type="match status" value="1"/>
</dbReference>
<comment type="caution">
    <text evidence="7">The sequence shown here is derived from an EMBL/GenBank/DDBJ whole genome shotgun (WGS) entry which is preliminary data.</text>
</comment>
<organism evidence="7 8">
    <name type="scientific">Pseudoduganella ginsengisoli</name>
    <dbReference type="NCBI Taxonomy" id="1462440"/>
    <lineage>
        <taxon>Bacteria</taxon>
        <taxon>Pseudomonadati</taxon>
        <taxon>Pseudomonadota</taxon>
        <taxon>Betaproteobacteria</taxon>
        <taxon>Burkholderiales</taxon>
        <taxon>Oxalobacteraceae</taxon>
        <taxon>Telluria group</taxon>
        <taxon>Pseudoduganella</taxon>
    </lineage>
</organism>
<evidence type="ECO:0000256" key="4">
    <source>
        <dbReference type="ARBA" id="ARBA00022840"/>
    </source>
</evidence>
<proteinExistence type="predicted"/>
<dbReference type="InterPro" id="IPR003593">
    <property type="entry name" value="AAA+_ATPase"/>
</dbReference>
<reference evidence="7 8" key="1">
    <citation type="submission" date="2019-11" db="EMBL/GenBank/DDBJ databases">
        <title>Type strains purchased from KCTC, JCM and DSMZ.</title>
        <authorList>
            <person name="Lu H."/>
        </authorList>
    </citation>
    <scope>NUCLEOTIDE SEQUENCE [LARGE SCALE GENOMIC DNA]</scope>
    <source>
        <strain evidence="7 8">KCTC 42409</strain>
    </source>
</reference>
<dbReference type="RefSeq" id="WP_170305718.1">
    <property type="nucleotide sequence ID" value="NZ_WNLA01000014.1"/>
</dbReference>
<dbReference type="Pfam" id="PF00005">
    <property type="entry name" value="ABC_tran"/>
    <property type="match status" value="1"/>
</dbReference>
<dbReference type="PROSITE" id="PS50893">
    <property type="entry name" value="ABC_TRANSPORTER_2"/>
    <property type="match status" value="1"/>
</dbReference>
<dbReference type="SMART" id="SM00382">
    <property type="entry name" value="AAA"/>
    <property type="match status" value="1"/>
</dbReference>
<evidence type="ECO:0000256" key="3">
    <source>
        <dbReference type="ARBA" id="ARBA00022741"/>
    </source>
</evidence>
<dbReference type="Pfam" id="PF08402">
    <property type="entry name" value="TOBE_2"/>
    <property type="match status" value="1"/>
</dbReference>
<protein>
    <submittedName>
        <fullName evidence="7">ATP-binding cassette domain-containing protein</fullName>
    </submittedName>
</protein>
<gene>
    <name evidence="7" type="ORF">GM668_19650</name>
</gene>
<dbReference type="InterPro" id="IPR047641">
    <property type="entry name" value="ABC_transpr_MalK/UgpC-like"/>
</dbReference>
<accession>A0A6L6Q373</accession>
<dbReference type="InterPro" id="IPR027417">
    <property type="entry name" value="P-loop_NTPase"/>
</dbReference>
<dbReference type="EMBL" id="WNLA01000014">
    <property type="protein sequence ID" value="MTW04297.1"/>
    <property type="molecule type" value="Genomic_DNA"/>
</dbReference>
<keyword evidence="4 7" id="KW-0067">ATP-binding</keyword>
<dbReference type="PANTHER" id="PTHR43875:SF14">
    <property type="entry name" value="ABC TRANSPORTER ATP-BINDING PROTEIN"/>
    <property type="match status" value="1"/>
</dbReference>
<dbReference type="GO" id="GO:0005524">
    <property type="term" value="F:ATP binding"/>
    <property type="evidence" value="ECO:0007669"/>
    <property type="project" value="UniProtKB-KW"/>
</dbReference>
<keyword evidence="5" id="KW-0472">Membrane</keyword>
<evidence type="ECO:0000256" key="2">
    <source>
        <dbReference type="ARBA" id="ARBA00022475"/>
    </source>
</evidence>
<evidence type="ECO:0000313" key="8">
    <source>
        <dbReference type="Proteomes" id="UP000484015"/>
    </source>
</evidence>
<dbReference type="InterPro" id="IPR013611">
    <property type="entry name" value="Transp-assoc_OB_typ2"/>
</dbReference>
<feature type="domain" description="ABC transporter" evidence="6">
    <location>
        <begin position="3"/>
        <end position="233"/>
    </location>
</feature>
<keyword evidence="1" id="KW-0813">Transport</keyword>
<dbReference type="InterPro" id="IPR003439">
    <property type="entry name" value="ABC_transporter-like_ATP-bd"/>
</dbReference>
<dbReference type="AlphaFoldDB" id="A0A6L6Q373"/>
<keyword evidence="2" id="KW-1003">Cell membrane</keyword>
<dbReference type="Gene3D" id="2.40.50.140">
    <property type="entry name" value="Nucleic acid-binding proteins"/>
    <property type="match status" value="1"/>
</dbReference>
<keyword evidence="3" id="KW-0547">Nucleotide-binding</keyword>
<sequence length="374" mass="39867">MNLELKDISMRVGAETHLYPLDVKLVPGTINVLLGPTQAGKTTLMRVMAGLDRPTAGRIFADGKDVTGVSVRERNLAMVYQQFVNYPAMTVYDNIAAPLRLQRRPDAEVKQRVTQMAEKLHISHLLQRLPGALSGGQQQRCALARALVKKAPLVLLDEPLVNLDYKLREELRAELASLFADGNTTVVYATTEPQEALLLGGHTVVMDAGRILQTGPTLETYGKPASVRAAAIFNDPPMNVLDARVEDSHSIRLDGGPALTVAGNPLGLAKGKPCKVGIRCHHVALAGIDGWPNRMDCTVDLSELSGSETYVHLHLGAPGAHGGTGPGLVAQVPGVHAAAIDSVVQAAVDPAHIFIFDAEGALLRAPQENGHGAY</sequence>
<dbReference type="InterPro" id="IPR008995">
    <property type="entry name" value="Mo/tungstate-bd_C_term_dom"/>
</dbReference>
<dbReference type="GO" id="GO:0055052">
    <property type="term" value="C:ATP-binding cassette (ABC) transporter complex, substrate-binding subunit-containing"/>
    <property type="evidence" value="ECO:0007669"/>
    <property type="project" value="TreeGrafter"/>
</dbReference>
<dbReference type="SUPFAM" id="SSF50331">
    <property type="entry name" value="MOP-like"/>
    <property type="match status" value="1"/>
</dbReference>